<feature type="domain" description="Zn(2)-C6 fungal-type" evidence="7">
    <location>
        <begin position="21"/>
        <end position="49"/>
    </location>
</feature>
<dbReference type="CDD" id="cd00067">
    <property type="entry name" value="GAL4"/>
    <property type="match status" value="1"/>
</dbReference>
<evidence type="ECO:0000256" key="4">
    <source>
        <dbReference type="ARBA" id="ARBA00023125"/>
    </source>
</evidence>
<dbReference type="InterPro" id="IPR036864">
    <property type="entry name" value="Zn2-C6_fun-type_DNA-bd_sf"/>
</dbReference>
<evidence type="ECO:0000259" key="7">
    <source>
        <dbReference type="PROSITE" id="PS50048"/>
    </source>
</evidence>
<keyword evidence="9" id="KW-1185">Reference proteome</keyword>
<gene>
    <name evidence="8" type="ORF">LTR84_009670</name>
</gene>
<dbReference type="PANTHER" id="PTHR36206">
    <property type="entry name" value="ASPERCRYPTIN BIOSYNTHESIS CLUSTER-SPECIFIC TRANSCRIPTION REGULATOR ATNN-RELATED"/>
    <property type="match status" value="1"/>
</dbReference>
<evidence type="ECO:0000256" key="6">
    <source>
        <dbReference type="ARBA" id="ARBA00023242"/>
    </source>
</evidence>
<keyword evidence="4" id="KW-0238">DNA-binding</keyword>
<sequence length="417" mass="46049">MTKSTVTRERSLQARTKSKGGCQTCRIRKVKCAQNKPFCNNCISTGRKCDGYKSPFIFCNSPGRGVKLKPDSITIPPALDDISAHEIELLGHYFSTKSIHEGVKLGLEKEARQVLQASLTDPPIQHAVKSLRALREDLEREKSGDLPVHAAQKERNYNYGIQQYSMALNALVSNMSSPDFKVLKSALLCCQIFIGIEQLQKNYSAMAQHIIRGLRIMHESRVRPTLTATNSLEPAVYAQLPLVDVFIVKLFAAPCKFAEPPAIGHSSGSTSPAYSITPPKTPVGSSQHCTIIAPNSREKLVALSTSTLAFLDKVSQVNSSGDAHRLLSEKAALLDSLDQWLSDLELLQTKVDSPGPESISISFLRCFRLILKTILLGALDCSPKLHDRVQTETDQLQIIADGLTERLKNYQMRHATR</sequence>
<evidence type="ECO:0000313" key="9">
    <source>
        <dbReference type="Proteomes" id="UP001358417"/>
    </source>
</evidence>
<dbReference type="GO" id="GO:0003677">
    <property type="term" value="F:DNA binding"/>
    <property type="evidence" value="ECO:0007669"/>
    <property type="project" value="UniProtKB-KW"/>
</dbReference>
<proteinExistence type="predicted"/>
<evidence type="ECO:0000256" key="2">
    <source>
        <dbReference type="ARBA" id="ARBA00022833"/>
    </source>
</evidence>
<comment type="caution">
    <text evidence="8">The sequence shown here is derived from an EMBL/GenBank/DDBJ whole genome shotgun (WGS) entry which is preliminary data.</text>
</comment>
<dbReference type="Pfam" id="PF00172">
    <property type="entry name" value="Zn_clus"/>
    <property type="match status" value="1"/>
</dbReference>
<dbReference type="PROSITE" id="PS00463">
    <property type="entry name" value="ZN2_CY6_FUNGAL_1"/>
    <property type="match status" value="1"/>
</dbReference>
<dbReference type="InterPro" id="IPR001138">
    <property type="entry name" value="Zn2Cys6_DnaBD"/>
</dbReference>
<dbReference type="PROSITE" id="PS50048">
    <property type="entry name" value="ZN2_CY6_FUNGAL_2"/>
    <property type="match status" value="1"/>
</dbReference>
<dbReference type="PANTHER" id="PTHR36206:SF12">
    <property type="entry name" value="ASPERCRYPTIN BIOSYNTHESIS CLUSTER-SPECIFIC TRANSCRIPTION REGULATOR ATNN-RELATED"/>
    <property type="match status" value="1"/>
</dbReference>
<keyword evidence="5" id="KW-0804">Transcription</keyword>
<dbReference type="EMBL" id="JAVRRD010000004">
    <property type="protein sequence ID" value="KAK5059787.1"/>
    <property type="molecule type" value="Genomic_DNA"/>
</dbReference>
<dbReference type="GO" id="GO:0008270">
    <property type="term" value="F:zinc ion binding"/>
    <property type="evidence" value="ECO:0007669"/>
    <property type="project" value="InterPro"/>
</dbReference>
<dbReference type="SMART" id="SM00066">
    <property type="entry name" value="GAL4"/>
    <property type="match status" value="1"/>
</dbReference>
<dbReference type="RefSeq" id="XP_064709608.1">
    <property type="nucleotide sequence ID" value="XM_064853209.1"/>
</dbReference>
<keyword evidence="3" id="KW-0805">Transcription regulation</keyword>
<evidence type="ECO:0000256" key="3">
    <source>
        <dbReference type="ARBA" id="ARBA00023015"/>
    </source>
</evidence>
<dbReference type="GeneID" id="89977828"/>
<accession>A0AAV9NKI6</accession>
<dbReference type="AlphaFoldDB" id="A0AAV9NKI6"/>
<protein>
    <recommendedName>
        <fullName evidence="7">Zn(2)-C6 fungal-type domain-containing protein</fullName>
    </recommendedName>
</protein>
<name>A0AAV9NKI6_9EURO</name>
<dbReference type="GO" id="GO:0000981">
    <property type="term" value="F:DNA-binding transcription factor activity, RNA polymerase II-specific"/>
    <property type="evidence" value="ECO:0007669"/>
    <property type="project" value="InterPro"/>
</dbReference>
<dbReference type="SUPFAM" id="SSF57701">
    <property type="entry name" value="Zn2/Cys6 DNA-binding domain"/>
    <property type="match status" value="1"/>
</dbReference>
<dbReference type="InterPro" id="IPR052360">
    <property type="entry name" value="Transcr_Regulatory_Proteins"/>
</dbReference>
<keyword evidence="2" id="KW-0862">Zinc</keyword>
<keyword evidence="1" id="KW-0479">Metal-binding</keyword>
<evidence type="ECO:0000256" key="5">
    <source>
        <dbReference type="ARBA" id="ARBA00023163"/>
    </source>
</evidence>
<dbReference type="Gene3D" id="4.10.240.10">
    <property type="entry name" value="Zn(2)-C6 fungal-type DNA-binding domain"/>
    <property type="match status" value="1"/>
</dbReference>
<organism evidence="8 9">
    <name type="scientific">Exophiala bonariae</name>
    <dbReference type="NCBI Taxonomy" id="1690606"/>
    <lineage>
        <taxon>Eukaryota</taxon>
        <taxon>Fungi</taxon>
        <taxon>Dikarya</taxon>
        <taxon>Ascomycota</taxon>
        <taxon>Pezizomycotina</taxon>
        <taxon>Eurotiomycetes</taxon>
        <taxon>Chaetothyriomycetidae</taxon>
        <taxon>Chaetothyriales</taxon>
        <taxon>Herpotrichiellaceae</taxon>
        <taxon>Exophiala</taxon>
    </lineage>
</organism>
<dbReference type="Proteomes" id="UP001358417">
    <property type="component" value="Unassembled WGS sequence"/>
</dbReference>
<reference evidence="8 9" key="1">
    <citation type="submission" date="2023-08" db="EMBL/GenBank/DDBJ databases">
        <title>Black Yeasts Isolated from many extreme environments.</title>
        <authorList>
            <person name="Coleine C."/>
            <person name="Stajich J.E."/>
            <person name="Selbmann L."/>
        </authorList>
    </citation>
    <scope>NUCLEOTIDE SEQUENCE [LARGE SCALE GENOMIC DNA]</scope>
    <source>
        <strain evidence="8 9">CCFEE 5792</strain>
    </source>
</reference>
<evidence type="ECO:0000256" key="1">
    <source>
        <dbReference type="ARBA" id="ARBA00022723"/>
    </source>
</evidence>
<evidence type="ECO:0000313" key="8">
    <source>
        <dbReference type="EMBL" id="KAK5059787.1"/>
    </source>
</evidence>
<keyword evidence="6" id="KW-0539">Nucleus</keyword>